<keyword evidence="9" id="KW-0547">Nucleotide-binding</keyword>
<dbReference type="InterPro" id="IPR036637">
    <property type="entry name" value="Phosphohistidine_dom_sf"/>
</dbReference>
<evidence type="ECO:0000256" key="11">
    <source>
        <dbReference type="ARBA" id="ARBA00022840"/>
    </source>
</evidence>
<evidence type="ECO:0000256" key="4">
    <source>
        <dbReference type="ARBA" id="ARBA00007837"/>
    </source>
</evidence>
<dbReference type="Pfam" id="PF01326">
    <property type="entry name" value="PPDK_N"/>
    <property type="match status" value="1"/>
</dbReference>
<keyword evidence="11" id="KW-0067">ATP-binding</keyword>
<evidence type="ECO:0000313" key="18">
    <source>
        <dbReference type="EMBL" id="OEJ73576.1"/>
    </source>
</evidence>
<dbReference type="UniPathway" id="UPA00138"/>
<evidence type="ECO:0000256" key="6">
    <source>
        <dbReference type="ARBA" id="ARBA00021623"/>
    </source>
</evidence>
<comment type="catalytic activity">
    <reaction evidence="14">
        <text>pyruvate + ATP + H2O = phosphoenolpyruvate + AMP + phosphate + 2 H(+)</text>
        <dbReference type="Rhea" id="RHEA:11364"/>
        <dbReference type="ChEBI" id="CHEBI:15361"/>
        <dbReference type="ChEBI" id="CHEBI:15377"/>
        <dbReference type="ChEBI" id="CHEBI:15378"/>
        <dbReference type="ChEBI" id="CHEBI:30616"/>
        <dbReference type="ChEBI" id="CHEBI:43474"/>
        <dbReference type="ChEBI" id="CHEBI:58702"/>
        <dbReference type="ChEBI" id="CHEBI:456215"/>
        <dbReference type="EC" id="2.7.9.2"/>
    </reaction>
</comment>
<dbReference type="Gene3D" id="3.50.30.10">
    <property type="entry name" value="Phosphohistidine domain"/>
    <property type="match status" value="1"/>
</dbReference>
<comment type="pathway">
    <text evidence="3">Carbohydrate biosynthesis; gluconeogenesis.</text>
</comment>
<keyword evidence="7" id="KW-0808">Transferase</keyword>
<keyword evidence="12" id="KW-0460">Magnesium</keyword>
<feature type="domain" description="Pyruvate phosphate dikinase AMP/ATP-binding" evidence="16">
    <location>
        <begin position="18"/>
        <end position="326"/>
    </location>
</feature>
<dbReference type="InterPro" id="IPR006319">
    <property type="entry name" value="PEP_synth"/>
</dbReference>
<dbReference type="EC" id="2.7.9.2" evidence="5"/>
<evidence type="ECO:0000256" key="3">
    <source>
        <dbReference type="ARBA" id="ARBA00004742"/>
    </source>
</evidence>
<evidence type="ECO:0000256" key="14">
    <source>
        <dbReference type="ARBA" id="ARBA00047700"/>
    </source>
</evidence>
<reference evidence="18" key="1">
    <citation type="submission" date="2016-09" db="EMBL/GenBank/DDBJ databases">
        <title>Draft genome of thermotolerant cyanobacterium Desertifilum sp. strain IPPAS B-1220.</title>
        <authorList>
            <person name="Sinetova M.A."/>
            <person name="Bolakhan K."/>
            <person name="Zayadan B.K."/>
            <person name="Mironov K.S."/>
            <person name="Ustinova V."/>
            <person name="Kupriyanova E.V."/>
            <person name="Sidorov R.A."/>
            <person name="Skrypnik A.N."/>
            <person name="Gogoleva N.E."/>
            <person name="Gogolev Y.V."/>
            <person name="Los D.A."/>
        </authorList>
    </citation>
    <scope>NUCLEOTIDE SEQUENCE [LARGE SCALE GENOMIC DNA]</scope>
    <source>
        <strain evidence="18">IPPAS B-1220</strain>
    </source>
</reference>
<dbReference type="SUPFAM" id="SSF52009">
    <property type="entry name" value="Phosphohistidine domain"/>
    <property type="match status" value="1"/>
</dbReference>
<gene>
    <name evidence="18" type="ORF">BH720_19125</name>
</gene>
<comment type="caution">
    <text evidence="18">The sequence shown here is derived from an EMBL/GenBank/DDBJ whole genome shotgun (WGS) entry which is preliminary data.</text>
</comment>
<evidence type="ECO:0000259" key="17">
    <source>
        <dbReference type="Pfam" id="PF02896"/>
    </source>
</evidence>
<dbReference type="GO" id="GO:0006094">
    <property type="term" value="P:gluconeogenesis"/>
    <property type="evidence" value="ECO:0007669"/>
    <property type="project" value="UniProtKB-UniPathway"/>
</dbReference>
<dbReference type="InterPro" id="IPR015813">
    <property type="entry name" value="Pyrv/PenolPyrv_kinase-like_dom"/>
</dbReference>
<dbReference type="GO" id="GO:0046872">
    <property type="term" value="F:metal ion binding"/>
    <property type="evidence" value="ECO:0007669"/>
    <property type="project" value="UniProtKB-KW"/>
</dbReference>
<protein>
    <recommendedName>
        <fullName evidence="6">Phosphoenolpyruvate synthase</fullName>
        <ecNumber evidence="5">2.7.9.2</ecNumber>
    </recommendedName>
    <alternativeName>
        <fullName evidence="13">Pyruvate, water dikinase</fullName>
    </alternativeName>
</protein>
<evidence type="ECO:0000256" key="8">
    <source>
        <dbReference type="ARBA" id="ARBA00022723"/>
    </source>
</evidence>
<evidence type="ECO:0000259" key="16">
    <source>
        <dbReference type="Pfam" id="PF01326"/>
    </source>
</evidence>
<comment type="cofactor">
    <cofactor evidence="1">
        <name>Mg(2+)</name>
        <dbReference type="ChEBI" id="CHEBI:18420"/>
    </cofactor>
</comment>
<evidence type="ECO:0000256" key="7">
    <source>
        <dbReference type="ARBA" id="ARBA00022679"/>
    </source>
</evidence>
<evidence type="ECO:0000256" key="5">
    <source>
        <dbReference type="ARBA" id="ARBA00011996"/>
    </source>
</evidence>
<keyword evidence="10" id="KW-0418">Kinase</keyword>
<dbReference type="AlphaFoldDB" id="A0A1E5QFW6"/>
<proteinExistence type="inferred from homology"/>
<evidence type="ECO:0000256" key="10">
    <source>
        <dbReference type="ARBA" id="ARBA00022777"/>
    </source>
</evidence>
<comment type="function">
    <text evidence="2">Catalyzes the phosphorylation of pyruvate to phosphoenolpyruvate.</text>
</comment>
<dbReference type="InterPro" id="IPR040442">
    <property type="entry name" value="Pyrv_kinase-like_dom_sf"/>
</dbReference>
<evidence type="ECO:0000259" key="15">
    <source>
        <dbReference type="Pfam" id="PF00391"/>
    </source>
</evidence>
<evidence type="ECO:0000256" key="2">
    <source>
        <dbReference type="ARBA" id="ARBA00002988"/>
    </source>
</evidence>
<dbReference type="InterPro" id="IPR008279">
    <property type="entry name" value="PEP-util_enz_mobile_dom"/>
</dbReference>
<dbReference type="Gene3D" id="3.20.20.60">
    <property type="entry name" value="Phosphoenolpyruvate-binding domains"/>
    <property type="match status" value="1"/>
</dbReference>
<dbReference type="Gene3D" id="3.30.470.20">
    <property type="entry name" value="ATP-grasp fold, B domain"/>
    <property type="match status" value="1"/>
</dbReference>
<accession>A0A1E5QFW6</accession>
<dbReference type="InterPro" id="IPR000121">
    <property type="entry name" value="PEP_util_C"/>
</dbReference>
<comment type="similarity">
    <text evidence="4">Belongs to the PEP-utilizing enzyme family.</text>
</comment>
<feature type="domain" description="PEP-utilising enzyme C-terminal" evidence="17">
    <location>
        <begin position="476"/>
        <end position="757"/>
    </location>
</feature>
<dbReference type="Pfam" id="PF00391">
    <property type="entry name" value="PEP-utilizers"/>
    <property type="match status" value="1"/>
</dbReference>
<evidence type="ECO:0000256" key="12">
    <source>
        <dbReference type="ARBA" id="ARBA00022842"/>
    </source>
</evidence>
<keyword evidence="8" id="KW-0479">Metal-binding</keyword>
<dbReference type="InterPro" id="IPR002192">
    <property type="entry name" value="PPDK_AMP/ATP-bd"/>
</dbReference>
<dbReference type="InterPro" id="IPR013815">
    <property type="entry name" value="ATP_grasp_subdomain_1"/>
</dbReference>
<feature type="domain" description="PEP-utilising enzyme mobile" evidence="15">
    <location>
        <begin position="380"/>
        <end position="449"/>
    </location>
</feature>
<dbReference type="GO" id="GO:0008986">
    <property type="term" value="F:pyruvate, water dikinase activity"/>
    <property type="evidence" value="ECO:0007669"/>
    <property type="project" value="UniProtKB-EC"/>
</dbReference>
<dbReference type="GO" id="GO:0005524">
    <property type="term" value="F:ATP binding"/>
    <property type="evidence" value="ECO:0007669"/>
    <property type="project" value="UniProtKB-KW"/>
</dbReference>
<dbReference type="OrthoDB" id="9765468at2"/>
<dbReference type="EMBL" id="MJGC01000086">
    <property type="protein sequence ID" value="OEJ73576.1"/>
    <property type="molecule type" value="Genomic_DNA"/>
</dbReference>
<organism evidence="18">
    <name type="scientific">Desertifilum tharense IPPAS B-1220</name>
    <dbReference type="NCBI Taxonomy" id="1781255"/>
    <lineage>
        <taxon>Bacteria</taxon>
        <taxon>Bacillati</taxon>
        <taxon>Cyanobacteriota</taxon>
        <taxon>Cyanophyceae</taxon>
        <taxon>Desertifilales</taxon>
        <taxon>Desertifilaceae</taxon>
        <taxon>Desertifilum</taxon>
    </lineage>
</organism>
<evidence type="ECO:0000256" key="1">
    <source>
        <dbReference type="ARBA" id="ARBA00001946"/>
    </source>
</evidence>
<dbReference type="SUPFAM" id="SSF56059">
    <property type="entry name" value="Glutathione synthetase ATP-binding domain-like"/>
    <property type="match status" value="1"/>
</dbReference>
<evidence type="ECO:0000256" key="9">
    <source>
        <dbReference type="ARBA" id="ARBA00022741"/>
    </source>
</evidence>
<dbReference type="STRING" id="1781255.BH720_19125"/>
<name>A0A1E5QFW6_9CYAN</name>
<evidence type="ECO:0000256" key="13">
    <source>
        <dbReference type="ARBA" id="ARBA00033470"/>
    </source>
</evidence>
<sequence length="773" mass="84940">MTVLEWLDRIHPQDRFVVGDKAFYLGQLLQRGYPVIPGFVVRSSILRNFLAEIDWLEPLFSDLSDSTLHLDVNNPRQLQAIAQRIRDSIQTAPLPPDWLASFSEAAEELSRQTELSTFILRPSLALQTSRPDNHAFNPEPYATSGLWQSHICSDPVTSLEAGIKKVWAELFRARSLLYWQRCGVKLHQIYLAVLIQPIANAKASGTLNATTDTFEIQATWGLGMSLVKGEVLPDLYRIQAETGTLQDTHLGEKTILYDLAAEALHPQNPLQTQALAESLSTQAVLGDRELQQLVHLAQQLKSNIASPYTLEWTIAQPQSTLYLTQVEVQPLPVQHPLALKPPSLEVSVPFLRGLAAAPGQVQTRATAIGPTQTLTEPIVPGRILVVSAIAPEHLPLLQQAAGIIAEQGSLTSHGAIVARELGIPAIVSVQGATRLIQSGEVIFMDGSTGEIYRRDAPAIAPLPRPQPLATPHSYRTSTQLMVNLSQSTSIERAQALPVDGVGLLRSELMVPEILDGLSPWDWLHQGRGAEFAERLQQQIARFASAFAPRPVFYRALDLNINPEGEPLPASQNAMLGLRGTFNCLLNPDLFDLELRAIAQVHQQGLHNVHPILPFVRTVEEFVFCRNRLPLAGLDPERLQLWIMAEVPSILFLLPEYVQAGVRGISIGTNDLSQLLLGIDRNLGVLASAFDGLHPAVLRAIQQLIQTARTCGIPCSICGQAPSLYPELVDLLVQWGISAISVDLQAVPTTLEAIAQAEQRIVLEATRRQLRPED</sequence>
<dbReference type="Gene3D" id="3.30.1490.20">
    <property type="entry name" value="ATP-grasp fold, A domain"/>
    <property type="match status" value="1"/>
</dbReference>
<dbReference type="PANTHER" id="PTHR43030">
    <property type="entry name" value="PHOSPHOENOLPYRUVATE SYNTHASE"/>
    <property type="match status" value="1"/>
</dbReference>
<dbReference type="PANTHER" id="PTHR43030:SF1">
    <property type="entry name" value="PHOSPHOENOLPYRUVATE SYNTHASE"/>
    <property type="match status" value="1"/>
</dbReference>
<dbReference type="Pfam" id="PF02896">
    <property type="entry name" value="PEP-utilizers_C"/>
    <property type="match status" value="1"/>
</dbReference>
<dbReference type="SUPFAM" id="SSF51621">
    <property type="entry name" value="Phosphoenolpyruvate/pyruvate domain"/>
    <property type="match status" value="1"/>
</dbReference>